<keyword evidence="4 6" id="KW-1133">Transmembrane helix</keyword>
<evidence type="ECO:0000256" key="5">
    <source>
        <dbReference type="ARBA" id="ARBA00023136"/>
    </source>
</evidence>
<dbReference type="EMBL" id="CAJVCE010000005">
    <property type="protein sequence ID" value="CAG7636755.1"/>
    <property type="molecule type" value="Genomic_DNA"/>
</dbReference>
<proteinExistence type="predicted"/>
<organism evidence="8 9">
    <name type="scientific">Paenibacillus allorhizosphaerae</name>
    <dbReference type="NCBI Taxonomy" id="2849866"/>
    <lineage>
        <taxon>Bacteria</taxon>
        <taxon>Bacillati</taxon>
        <taxon>Bacillota</taxon>
        <taxon>Bacilli</taxon>
        <taxon>Bacillales</taxon>
        <taxon>Paenibacillaceae</taxon>
        <taxon>Paenibacillus</taxon>
    </lineage>
</organism>
<evidence type="ECO:0000256" key="2">
    <source>
        <dbReference type="ARBA" id="ARBA00022475"/>
    </source>
</evidence>
<dbReference type="PANTHER" id="PTHR40064:SF1">
    <property type="entry name" value="MEMBRANE PROTEIN"/>
    <property type="match status" value="1"/>
</dbReference>
<keyword evidence="9" id="KW-1185">Reference proteome</keyword>
<feature type="domain" description="Putative aromatic acid exporter C-terminal" evidence="7">
    <location>
        <begin position="188"/>
        <end position="349"/>
    </location>
</feature>
<dbReference type="Proteomes" id="UP000730618">
    <property type="component" value="Unassembled WGS sequence"/>
</dbReference>
<dbReference type="InterPro" id="IPR021062">
    <property type="entry name" value="ArAE_1_C"/>
</dbReference>
<keyword evidence="2" id="KW-1003">Cell membrane</keyword>
<protein>
    <recommendedName>
        <fullName evidence="7">Putative aromatic acid exporter C-terminal domain-containing protein</fullName>
    </recommendedName>
</protein>
<evidence type="ECO:0000256" key="4">
    <source>
        <dbReference type="ARBA" id="ARBA00022989"/>
    </source>
</evidence>
<dbReference type="Pfam" id="PF06081">
    <property type="entry name" value="ArAE_1"/>
    <property type="match status" value="1"/>
</dbReference>
<sequence>MKRRKYDDFNKNYFYISSFYVNYIYITPCRVYNETQKHKRVSAMKIGFRTIKTAVGVSISILLAQTLQLEYYSAAGILTLLCIQKSRKQSVHAVVSRFFACLAGLVASTILFQLIGYQPYAFLVFLLLFIPLCVRLRIQEGIASSSVIVMHVYMHRTANLDFFVNEVFVIVIGLGVALLINWYMPSIDKELNRCKEEVDRLISAILNEMALYLKEGSTLWDGKELLLLADALQKAKRLVLLDLENNPLRRYNPYEQYFELKRKQFEILERMLPAISLINAKMEQGIRIGDFVQQLSRNLNNHDGMDDFSQVLRIIREYHKKLPLPESRSEFENRANLYAVANELQRFVNTI</sequence>
<evidence type="ECO:0000256" key="3">
    <source>
        <dbReference type="ARBA" id="ARBA00022692"/>
    </source>
</evidence>
<name>A0ABM8VG12_9BACL</name>
<evidence type="ECO:0000256" key="6">
    <source>
        <dbReference type="SAM" id="Phobius"/>
    </source>
</evidence>
<accession>A0ABM8VG12</accession>
<keyword evidence="3 6" id="KW-0812">Transmembrane</keyword>
<feature type="transmembrane region" description="Helical" evidence="6">
    <location>
        <begin position="94"/>
        <end position="114"/>
    </location>
</feature>
<keyword evidence="5 6" id="KW-0472">Membrane</keyword>
<comment type="caution">
    <text evidence="8">The sequence shown here is derived from an EMBL/GenBank/DDBJ whole genome shotgun (WGS) entry which is preliminary data.</text>
</comment>
<evidence type="ECO:0000259" key="7">
    <source>
        <dbReference type="Pfam" id="PF11728"/>
    </source>
</evidence>
<feature type="transmembrane region" description="Helical" evidence="6">
    <location>
        <begin position="159"/>
        <end position="184"/>
    </location>
</feature>
<evidence type="ECO:0000256" key="1">
    <source>
        <dbReference type="ARBA" id="ARBA00004651"/>
    </source>
</evidence>
<reference evidence="8 9" key="1">
    <citation type="submission" date="2021-06" db="EMBL/GenBank/DDBJ databases">
        <authorList>
            <person name="Criscuolo A."/>
        </authorList>
    </citation>
    <scope>NUCLEOTIDE SEQUENCE [LARGE SCALE GENOMIC DNA]</scope>
    <source>
        <strain evidence="9">CIP 111802</strain>
    </source>
</reference>
<dbReference type="Pfam" id="PF11728">
    <property type="entry name" value="ArAE_1_C"/>
    <property type="match status" value="1"/>
</dbReference>
<dbReference type="PANTHER" id="PTHR40064">
    <property type="entry name" value="MEMBRANE PROTEIN-RELATED"/>
    <property type="match status" value="1"/>
</dbReference>
<dbReference type="InterPro" id="IPR010343">
    <property type="entry name" value="ArAE_1"/>
</dbReference>
<gene>
    <name evidence="8" type="ORF">PAECIP111802_02285</name>
</gene>
<dbReference type="InterPro" id="IPR052984">
    <property type="entry name" value="UPF0421"/>
</dbReference>
<evidence type="ECO:0000313" key="9">
    <source>
        <dbReference type="Proteomes" id="UP000730618"/>
    </source>
</evidence>
<evidence type="ECO:0000313" key="8">
    <source>
        <dbReference type="EMBL" id="CAG7636755.1"/>
    </source>
</evidence>
<feature type="transmembrane region" description="Helical" evidence="6">
    <location>
        <begin position="120"/>
        <end position="138"/>
    </location>
</feature>
<comment type="subcellular location">
    <subcellularLocation>
        <location evidence="1">Cell membrane</location>
        <topology evidence="1">Multi-pass membrane protein</topology>
    </subcellularLocation>
</comment>